<feature type="domain" description="RsdA/BaiN/AoA(So)-like Rossmann fold-like" evidence="4">
    <location>
        <begin position="35"/>
        <end position="428"/>
    </location>
</feature>
<dbReference type="Gene3D" id="3.50.50.60">
    <property type="entry name" value="FAD/NAD(P)-binding domain"/>
    <property type="match status" value="1"/>
</dbReference>
<keyword evidence="2" id="KW-0285">Flavoprotein</keyword>
<dbReference type="SUPFAM" id="SSF160996">
    <property type="entry name" value="HI0933 insert domain-like"/>
    <property type="match status" value="1"/>
</dbReference>
<dbReference type="Pfam" id="PF22780">
    <property type="entry name" value="HI0933_like_1st"/>
    <property type="match status" value="1"/>
</dbReference>
<dbReference type="InterPro" id="IPR055178">
    <property type="entry name" value="RsdA/BaiN/AoA(So)-like_dom"/>
</dbReference>
<reference evidence="6 7" key="1">
    <citation type="submission" date="2018-09" db="EMBL/GenBank/DDBJ databases">
        <title>Complete genome sequence of Euzebya sp. DY32-46 isolated from seawater of Pacific Ocean.</title>
        <authorList>
            <person name="Xu L."/>
            <person name="Wu Y.-H."/>
            <person name="Xu X.-W."/>
        </authorList>
    </citation>
    <scope>NUCLEOTIDE SEQUENCE [LARGE SCALE GENOMIC DNA]</scope>
    <source>
        <strain evidence="6 7">DY32-46</strain>
    </source>
</reference>
<sequence length="432" mass="45570">MVRPGRAEFLHGYPPSSVSDRPLPAPPDGLLRWPVVIVGAGAAGMMTAIHAARTGVPVLVLESARKPGAKIKVSGGGRCNVLPSVVDEGDFHTEGSSKAVRKVLRSWPLDHVTAFFADDLGIPLKVEDTGKVFPVSDRSGDVVVALLRAMDRAGVTLATDTRVADVTRGDGGFTVTTTDDRSVHADRLVLTTGGLSLPKTGSDGAGYRWARTLGHTVLPRYPALVPLLTDTGDWDRLAGLAVPARLTARAPKVVWEGEGDLLVTHKGFSGPVVLDASYRVAAPWGQGTALTARWAAADAPADWDVHLQQGGARPVAAVLRDTLPRRLADHLCGLADIDPSTTLGALRRDDRKRLVSLLEECPLHVTGTEGYRTAEVTGGGVPLAELSTTTLESRLVPGLHMAGEIIDVTGRLGGYNFHWAWVTGRLAGLAAG</sequence>
<dbReference type="PRINTS" id="PR00368">
    <property type="entry name" value="FADPNR"/>
</dbReference>
<organism evidence="6 7">
    <name type="scientific">Euzebya pacifica</name>
    <dbReference type="NCBI Taxonomy" id="1608957"/>
    <lineage>
        <taxon>Bacteria</taxon>
        <taxon>Bacillati</taxon>
        <taxon>Actinomycetota</taxon>
        <taxon>Nitriliruptoria</taxon>
        <taxon>Euzebyales</taxon>
    </lineage>
</organism>
<gene>
    <name evidence="6" type="ORF">DVS28_a4568</name>
</gene>
<name>A0A346Y432_9ACTN</name>
<feature type="domain" description="RsdA/BaiN/AoA(So)-like insert" evidence="5">
    <location>
        <begin position="221"/>
        <end position="376"/>
    </location>
</feature>
<accession>A0A346Y432</accession>
<comment type="cofactor">
    <cofactor evidence="1">
        <name>FAD</name>
        <dbReference type="ChEBI" id="CHEBI:57692"/>
    </cofactor>
</comment>
<evidence type="ECO:0000256" key="2">
    <source>
        <dbReference type="ARBA" id="ARBA00022630"/>
    </source>
</evidence>
<evidence type="ECO:0000259" key="4">
    <source>
        <dbReference type="Pfam" id="PF03486"/>
    </source>
</evidence>
<dbReference type="InterPro" id="IPR057661">
    <property type="entry name" value="RsdA/BaiN/AoA(So)_Rossmann"/>
</dbReference>
<evidence type="ECO:0000313" key="6">
    <source>
        <dbReference type="EMBL" id="AXV09229.1"/>
    </source>
</evidence>
<dbReference type="InterPro" id="IPR023166">
    <property type="entry name" value="BaiN-like_dom_sf"/>
</dbReference>
<dbReference type="Proteomes" id="UP000264006">
    <property type="component" value="Chromosome"/>
</dbReference>
<dbReference type="InterPro" id="IPR004792">
    <property type="entry name" value="BaiN-like"/>
</dbReference>
<proteinExistence type="predicted"/>
<dbReference type="NCBIfam" id="TIGR00275">
    <property type="entry name" value="aminoacetone oxidase family FAD-binding enzyme"/>
    <property type="match status" value="1"/>
</dbReference>
<dbReference type="AlphaFoldDB" id="A0A346Y432"/>
<keyword evidence="3" id="KW-0274">FAD</keyword>
<dbReference type="Pfam" id="PF03486">
    <property type="entry name" value="HI0933_like"/>
    <property type="match status" value="1"/>
</dbReference>
<protein>
    <submittedName>
        <fullName evidence="6">NAD(FAD)-utilizing dehydrogenase</fullName>
    </submittedName>
</protein>
<dbReference type="InterPro" id="IPR036188">
    <property type="entry name" value="FAD/NAD-bd_sf"/>
</dbReference>
<dbReference type="SUPFAM" id="SSF51905">
    <property type="entry name" value="FAD/NAD(P)-binding domain"/>
    <property type="match status" value="1"/>
</dbReference>
<evidence type="ECO:0000259" key="5">
    <source>
        <dbReference type="Pfam" id="PF22780"/>
    </source>
</evidence>
<dbReference type="PRINTS" id="PR00411">
    <property type="entry name" value="PNDRDTASEI"/>
</dbReference>
<evidence type="ECO:0000313" key="7">
    <source>
        <dbReference type="Proteomes" id="UP000264006"/>
    </source>
</evidence>
<evidence type="ECO:0000256" key="1">
    <source>
        <dbReference type="ARBA" id="ARBA00001974"/>
    </source>
</evidence>
<dbReference type="EMBL" id="CP031165">
    <property type="protein sequence ID" value="AXV09229.1"/>
    <property type="molecule type" value="Genomic_DNA"/>
</dbReference>
<dbReference type="PANTHER" id="PTHR42887:SF2">
    <property type="entry name" value="OS12G0638800 PROTEIN"/>
    <property type="match status" value="1"/>
</dbReference>
<dbReference type="KEGG" id="euz:DVS28_a4568"/>
<dbReference type="Gene3D" id="1.10.8.260">
    <property type="entry name" value="HI0933 insert domain-like"/>
    <property type="match status" value="1"/>
</dbReference>
<dbReference type="Gene3D" id="2.40.30.10">
    <property type="entry name" value="Translation factors"/>
    <property type="match status" value="1"/>
</dbReference>
<evidence type="ECO:0000256" key="3">
    <source>
        <dbReference type="ARBA" id="ARBA00022827"/>
    </source>
</evidence>
<dbReference type="OrthoDB" id="9773233at2"/>
<keyword evidence="7" id="KW-1185">Reference proteome</keyword>
<dbReference type="PANTHER" id="PTHR42887">
    <property type="entry name" value="OS12G0638800 PROTEIN"/>
    <property type="match status" value="1"/>
</dbReference>